<feature type="transmembrane region" description="Helical" evidence="1">
    <location>
        <begin position="77"/>
        <end position="94"/>
    </location>
</feature>
<keyword evidence="1" id="KW-0472">Membrane</keyword>
<keyword evidence="1" id="KW-1133">Transmembrane helix</keyword>
<dbReference type="PATRIC" id="fig|1297742.4.peg.7121"/>
<feature type="transmembrane region" description="Helical" evidence="1">
    <location>
        <begin position="6"/>
        <end position="32"/>
    </location>
</feature>
<organism evidence="2 3">
    <name type="scientific">Pseudomyxococcus hansupus</name>
    <dbReference type="NCBI Taxonomy" id="1297742"/>
    <lineage>
        <taxon>Bacteria</taxon>
        <taxon>Pseudomonadati</taxon>
        <taxon>Myxococcota</taxon>
        <taxon>Myxococcia</taxon>
        <taxon>Myxococcales</taxon>
        <taxon>Cystobacterineae</taxon>
        <taxon>Myxococcaceae</taxon>
        <taxon>Pseudomyxococcus</taxon>
    </lineage>
</organism>
<evidence type="ECO:0000313" key="3">
    <source>
        <dbReference type="Proteomes" id="UP000009026"/>
    </source>
</evidence>
<dbReference type="OrthoDB" id="6899986at2"/>
<feature type="transmembrane region" description="Helical" evidence="1">
    <location>
        <begin position="44"/>
        <end position="65"/>
    </location>
</feature>
<dbReference type="EMBL" id="CP012109">
    <property type="protein sequence ID" value="AKQ70109.1"/>
    <property type="molecule type" value="Genomic_DNA"/>
</dbReference>
<dbReference type="AlphaFoldDB" id="A0A0H4X4H5"/>
<dbReference type="KEGG" id="mym:A176_007021"/>
<gene>
    <name evidence="2" type="ORF">A176_007021</name>
</gene>
<name>A0A0H4X4H5_9BACT</name>
<evidence type="ECO:0000313" key="2">
    <source>
        <dbReference type="EMBL" id="AKQ70109.1"/>
    </source>
</evidence>
<dbReference type="Proteomes" id="UP000009026">
    <property type="component" value="Chromosome"/>
</dbReference>
<proteinExistence type="predicted"/>
<dbReference type="STRING" id="1297742.A176_007021"/>
<accession>A0A0H4X4H5</accession>
<keyword evidence="3" id="KW-1185">Reference proteome</keyword>
<protein>
    <submittedName>
        <fullName evidence="2">Uncharacterized protein</fullName>
    </submittedName>
</protein>
<evidence type="ECO:0000256" key="1">
    <source>
        <dbReference type="SAM" id="Phobius"/>
    </source>
</evidence>
<sequence length="105" mass="11415">MSMTVLVVGVAAQVVLAFMQFMLVVFSAAGTMNTRDLSRGHTNILNTCMWLLPGISGATAALLIMGYRLRASWLSNAWHLVPVGCLALYLVYVARLGKQPRSRSS</sequence>
<reference evidence="2 3" key="1">
    <citation type="journal article" date="2016" name="PLoS ONE">
        <title>Complete Genome Sequence and Comparative Genomics of a Novel Myxobacterium Myxococcus hansupus.</title>
        <authorList>
            <person name="Sharma G."/>
            <person name="Narwani T."/>
            <person name="Subramanian S."/>
        </authorList>
    </citation>
    <scope>NUCLEOTIDE SEQUENCE [LARGE SCALE GENOMIC DNA]</scope>
    <source>
        <strain evidence="3">mixupus</strain>
    </source>
</reference>
<keyword evidence="1" id="KW-0812">Transmembrane</keyword>
<dbReference type="RefSeq" id="WP_002637837.1">
    <property type="nucleotide sequence ID" value="NZ_CP012109.1"/>
</dbReference>